<feature type="chain" id="PRO_5046260840" evidence="1">
    <location>
        <begin position="20"/>
        <end position="73"/>
    </location>
</feature>
<dbReference type="EMBL" id="NJHN03000047">
    <property type="protein sequence ID" value="KAH9421020.1"/>
    <property type="molecule type" value="Genomic_DNA"/>
</dbReference>
<organism evidence="2 3">
    <name type="scientific">Dermatophagoides pteronyssinus</name>
    <name type="common">European house dust mite</name>
    <dbReference type="NCBI Taxonomy" id="6956"/>
    <lineage>
        <taxon>Eukaryota</taxon>
        <taxon>Metazoa</taxon>
        <taxon>Ecdysozoa</taxon>
        <taxon>Arthropoda</taxon>
        <taxon>Chelicerata</taxon>
        <taxon>Arachnida</taxon>
        <taxon>Acari</taxon>
        <taxon>Acariformes</taxon>
        <taxon>Sarcoptiformes</taxon>
        <taxon>Astigmata</taxon>
        <taxon>Psoroptidia</taxon>
        <taxon>Analgoidea</taxon>
        <taxon>Pyroglyphidae</taxon>
        <taxon>Dermatophagoidinae</taxon>
        <taxon>Dermatophagoides</taxon>
    </lineage>
</organism>
<comment type="caution">
    <text evidence="2">The sequence shown here is derived from an EMBL/GenBank/DDBJ whole genome shotgun (WGS) entry which is preliminary data.</text>
</comment>
<evidence type="ECO:0000313" key="3">
    <source>
        <dbReference type="Proteomes" id="UP000887458"/>
    </source>
</evidence>
<evidence type="ECO:0000313" key="2">
    <source>
        <dbReference type="EMBL" id="KAH9421020.1"/>
    </source>
</evidence>
<reference evidence="2 3" key="2">
    <citation type="journal article" date="2022" name="Mol. Biol. Evol.">
        <title>Comparative Genomics Reveals Insights into the Divergent Evolution of Astigmatic Mites and Household Pest Adaptations.</title>
        <authorList>
            <person name="Xiong Q."/>
            <person name="Wan A.T."/>
            <person name="Liu X."/>
            <person name="Fung C.S."/>
            <person name="Xiao X."/>
            <person name="Malainual N."/>
            <person name="Hou J."/>
            <person name="Wang L."/>
            <person name="Wang M."/>
            <person name="Yang K.Y."/>
            <person name="Cui Y."/>
            <person name="Leung E.L."/>
            <person name="Nong W."/>
            <person name="Shin S.K."/>
            <person name="Au S.W."/>
            <person name="Jeong K.Y."/>
            <person name="Chew F.T."/>
            <person name="Hui J.H."/>
            <person name="Leung T.F."/>
            <person name="Tungtrongchitr A."/>
            <person name="Zhong N."/>
            <person name="Liu Z."/>
            <person name="Tsui S.K."/>
        </authorList>
    </citation>
    <scope>NUCLEOTIDE SEQUENCE [LARGE SCALE GENOMIC DNA]</scope>
    <source>
        <strain evidence="2">Derp</strain>
    </source>
</reference>
<keyword evidence="1" id="KW-0732">Signal</keyword>
<name>A0ABQ8JF18_DERPT</name>
<evidence type="ECO:0000256" key="1">
    <source>
        <dbReference type="SAM" id="SignalP"/>
    </source>
</evidence>
<accession>A0ABQ8JF18</accession>
<gene>
    <name evidence="2" type="ORF">DERP_001461</name>
</gene>
<sequence length="73" mass="7367">MNEIFVLIILSIDLEIGGTENVSVPAVASVYGGGNDNVEAVGLKSAPVALVGDLAGDKGEGFSPKPVNADNLQ</sequence>
<keyword evidence="3" id="KW-1185">Reference proteome</keyword>
<dbReference type="Proteomes" id="UP000887458">
    <property type="component" value="Unassembled WGS sequence"/>
</dbReference>
<feature type="signal peptide" evidence="1">
    <location>
        <begin position="1"/>
        <end position="19"/>
    </location>
</feature>
<reference evidence="2 3" key="1">
    <citation type="journal article" date="2018" name="J. Allergy Clin. Immunol.">
        <title>High-quality assembly of Dermatophagoides pteronyssinus genome and transcriptome reveals a wide range of novel allergens.</title>
        <authorList>
            <person name="Liu X.Y."/>
            <person name="Yang K.Y."/>
            <person name="Wang M.Q."/>
            <person name="Kwok J.S."/>
            <person name="Zeng X."/>
            <person name="Yang Z."/>
            <person name="Xiao X.J."/>
            <person name="Lau C.P."/>
            <person name="Li Y."/>
            <person name="Huang Z.M."/>
            <person name="Ba J.G."/>
            <person name="Yim A.K."/>
            <person name="Ouyang C.Y."/>
            <person name="Ngai S.M."/>
            <person name="Chan T.F."/>
            <person name="Leung E.L."/>
            <person name="Liu L."/>
            <person name="Liu Z.G."/>
            <person name="Tsui S.K."/>
        </authorList>
    </citation>
    <scope>NUCLEOTIDE SEQUENCE [LARGE SCALE GENOMIC DNA]</scope>
    <source>
        <strain evidence="2">Derp</strain>
    </source>
</reference>
<protein>
    <submittedName>
        <fullName evidence="2">Uncharacterized protein</fullName>
    </submittedName>
</protein>
<proteinExistence type="predicted"/>